<dbReference type="GO" id="GO:0035556">
    <property type="term" value="P:intracellular signal transduction"/>
    <property type="evidence" value="ECO:0007669"/>
    <property type="project" value="InterPro"/>
</dbReference>
<gene>
    <name evidence="3" type="ORF">GCM10007391_24160</name>
</gene>
<keyword evidence="1" id="KW-0812">Transmembrane</keyword>
<keyword evidence="1" id="KW-1133">Transmembrane helix</keyword>
<feature type="transmembrane region" description="Helical" evidence="1">
    <location>
        <begin position="68"/>
        <end position="88"/>
    </location>
</feature>
<dbReference type="Gene3D" id="3.30.70.1230">
    <property type="entry name" value="Nucleotide cyclase"/>
    <property type="match status" value="1"/>
</dbReference>
<reference evidence="3" key="2">
    <citation type="submission" date="2020-09" db="EMBL/GenBank/DDBJ databases">
        <authorList>
            <person name="Sun Q."/>
            <person name="Kim S."/>
        </authorList>
    </citation>
    <scope>NUCLEOTIDE SEQUENCE</scope>
    <source>
        <strain evidence="3">KCTC 22164</strain>
    </source>
</reference>
<protein>
    <recommendedName>
        <fullName evidence="2">Guanylate cyclase domain-containing protein</fullName>
    </recommendedName>
</protein>
<proteinExistence type="predicted"/>
<accession>A0A918JQ04</accession>
<name>A0A918JQ04_9ALTE</name>
<feature type="transmembrane region" description="Helical" evidence="1">
    <location>
        <begin position="144"/>
        <end position="166"/>
    </location>
</feature>
<feature type="transmembrane region" description="Helical" evidence="1">
    <location>
        <begin position="20"/>
        <end position="37"/>
    </location>
</feature>
<dbReference type="RefSeq" id="WP_189406735.1">
    <property type="nucleotide sequence ID" value="NZ_BMXP01000006.1"/>
</dbReference>
<feature type="transmembrane region" description="Helical" evidence="1">
    <location>
        <begin position="117"/>
        <end position="138"/>
    </location>
</feature>
<dbReference type="InterPro" id="IPR001054">
    <property type="entry name" value="A/G_cyclase"/>
</dbReference>
<dbReference type="PANTHER" id="PTHR45655">
    <property type="entry name" value="GUANYLATE CYCLASE SOLUBLE SUBUNIT BETA-2"/>
    <property type="match status" value="1"/>
</dbReference>
<keyword evidence="4" id="KW-1185">Reference proteome</keyword>
<feature type="domain" description="Guanylate cyclase" evidence="2">
    <location>
        <begin position="215"/>
        <end position="346"/>
    </location>
</feature>
<sequence length="398" mass="44057">MGRSQYADEHLTTQVRNTAGLLLIALALQLPVTLTTAPHPAIAGANILFHLFCIGLSVYLAHQHRALCLPRFILCLSFLSFLCCSVFIWRNDVYTQHFLLVGAMTSGFLFHRTEQALQYGWTLLFGLAFLTIEAMYIFPPDSAIGWVRFSNSVTLTLTTFAIVYTLGKMNIQRWRQVRATYEKTRAAMAKIVPEEPIPEIAACGVGDRIRLPQVCVLFADLAGFQKLSASYDDDALVSILDALYHEFDSLAHDAGVTRLKTNGDEYMAATGLSQRSPGTAEQQCMAMSTFAQALLQGFQRVAAQLTLPCHIRIGIACGPVTAGILGRQRPTLDIWGKTVNLASELEHTATLNSILIDQQMYNHVINNKLFLLRPRVVSTKTGPASAWCLTAALRYKTR</sequence>
<feature type="transmembrane region" description="Helical" evidence="1">
    <location>
        <begin position="43"/>
        <end position="61"/>
    </location>
</feature>
<comment type="caution">
    <text evidence="3">The sequence shown here is derived from an EMBL/GenBank/DDBJ whole genome shotgun (WGS) entry which is preliminary data.</text>
</comment>
<dbReference type="PANTHER" id="PTHR45655:SF13">
    <property type="entry name" value="SOLUBLE GUANYLATE CYCLASE GCY-32-RELATED"/>
    <property type="match status" value="1"/>
</dbReference>
<evidence type="ECO:0000256" key="1">
    <source>
        <dbReference type="SAM" id="Phobius"/>
    </source>
</evidence>
<evidence type="ECO:0000313" key="4">
    <source>
        <dbReference type="Proteomes" id="UP000631300"/>
    </source>
</evidence>
<dbReference type="Proteomes" id="UP000631300">
    <property type="component" value="Unassembled WGS sequence"/>
</dbReference>
<dbReference type="EMBL" id="BMXP01000006">
    <property type="protein sequence ID" value="GGW89124.1"/>
    <property type="molecule type" value="Genomic_DNA"/>
</dbReference>
<dbReference type="GO" id="GO:0004016">
    <property type="term" value="F:adenylate cyclase activity"/>
    <property type="evidence" value="ECO:0007669"/>
    <property type="project" value="UniProtKB-ARBA"/>
</dbReference>
<feature type="transmembrane region" description="Helical" evidence="1">
    <location>
        <begin position="94"/>
        <end position="110"/>
    </location>
</feature>
<dbReference type="Pfam" id="PF00211">
    <property type="entry name" value="Guanylate_cyc"/>
    <property type="match status" value="1"/>
</dbReference>
<dbReference type="SUPFAM" id="SSF55073">
    <property type="entry name" value="Nucleotide cyclase"/>
    <property type="match status" value="1"/>
</dbReference>
<organism evidence="3 4">
    <name type="scientific">Alteromonas halophila</name>
    <dbReference type="NCBI Taxonomy" id="516698"/>
    <lineage>
        <taxon>Bacteria</taxon>
        <taxon>Pseudomonadati</taxon>
        <taxon>Pseudomonadota</taxon>
        <taxon>Gammaproteobacteria</taxon>
        <taxon>Alteromonadales</taxon>
        <taxon>Alteromonadaceae</taxon>
        <taxon>Alteromonas/Salinimonas group</taxon>
        <taxon>Alteromonas</taxon>
    </lineage>
</organism>
<keyword evidence="1" id="KW-0472">Membrane</keyword>
<evidence type="ECO:0000313" key="3">
    <source>
        <dbReference type="EMBL" id="GGW89124.1"/>
    </source>
</evidence>
<reference evidence="3" key="1">
    <citation type="journal article" date="2014" name="Int. J. Syst. Evol. Microbiol.">
        <title>Complete genome sequence of Corynebacterium casei LMG S-19264T (=DSM 44701T), isolated from a smear-ripened cheese.</title>
        <authorList>
            <consortium name="US DOE Joint Genome Institute (JGI-PGF)"/>
            <person name="Walter F."/>
            <person name="Albersmeier A."/>
            <person name="Kalinowski J."/>
            <person name="Ruckert C."/>
        </authorList>
    </citation>
    <scope>NUCLEOTIDE SEQUENCE</scope>
    <source>
        <strain evidence="3">KCTC 22164</strain>
    </source>
</reference>
<dbReference type="InterPro" id="IPR029787">
    <property type="entry name" value="Nucleotide_cyclase"/>
</dbReference>
<dbReference type="CDD" id="cd07302">
    <property type="entry name" value="CHD"/>
    <property type="match status" value="1"/>
</dbReference>
<dbReference type="SMART" id="SM00044">
    <property type="entry name" value="CYCc"/>
    <property type="match status" value="1"/>
</dbReference>
<dbReference type="AlphaFoldDB" id="A0A918JQ04"/>
<dbReference type="PROSITE" id="PS50125">
    <property type="entry name" value="GUANYLATE_CYCLASE_2"/>
    <property type="match status" value="1"/>
</dbReference>
<dbReference type="GO" id="GO:0009190">
    <property type="term" value="P:cyclic nucleotide biosynthetic process"/>
    <property type="evidence" value="ECO:0007669"/>
    <property type="project" value="InterPro"/>
</dbReference>
<evidence type="ECO:0000259" key="2">
    <source>
        <dbReference type="PROSITE" id="PS50125"/>
    </source>
</evidence>